<protein>
    <submittedName>
        <fullName evidence="6">LysR family transcriptional regulator</fullName>
    </submittedName>
</protein>
<dbReference type="InterPro" id="IPR036388">
    <property type="entry name" value="WH-like_DNA-bd_sf"/>
</dbReference>
<evidence type="ECO:0000256" key="3">
    <source>
        <dbReference type="ARBA" id="ARBA00023125"/>
    </source>
</evidence>
<dbReference type="InterPro" id="IPR005119">
    <property type="entry name" value="LysR_subst-bd"/>
</dbReference>
<dbReference type="RefSeq" id="WP_312550753.1">
    <property type="nucleotide sequence ID" value="NZ_JBHRVV010000001.1"/>
</dbReference>
<dbReference type="InterPro" id="IPR058163">
    <property type="entry name" value="LysR-type_TF_proteobact-type"/>
</dbReference>
<dbReference type="Pfam" id="PF00126">
    <property type="entry name" value="HTH_1"/>
    <property type="match status" value="1"/>
</dbReference>
<dbReference type="InterPro" id="IPR000847">
    <property type="entry name" value="LysR_HTH_N"/>
</dbReference>
<dbReference type="EMBL" id="JBHRVV010000001">
    <property type="protein sequence ID" value="MFC3458149.1"/>
    <property type="molecule type" value="Genomic_DNA"/>
</dbReference>
<dbReference type="SUPFAM" id="SSF53850">
    <property type="entry name" value="Periplasmic binding protein-like II"/>
    <property type="match status" value="1"/>
</dbReference>
<name>A0ABV7PG63_9BURK</name>
<dbReference type="InterPro" id="IPR036390">
    <property type="entry name" value="WH_DNA-bd_sf"/>
</dbReference>
<dbReference type="SUPFAM" id="SSF46785">
    <property type="entry name" value="Winged helix' DNA-binding domain"/>
    <property type="match status" value="1"/>
</dbReference>
<dbReference type="Gene3D" id="3.40.190.290">
    <property type="match status" value="1"/>
</dbReference>
<gene>
    <name evidence="6" type="ORF">ACFOPH_07820</name>
</gene>
<organism evidence="6 7">
    <name type="scientific">Massilia haematophila</name>
    <dbReference type="NCBI Taxonomy" id="457923"/>
    <lineage>
        <taxon>Bacteria</taxon>
        <taxon>Pseudomonadati</taxon>
        <taxon>Pseudomonadota</taxon>
        <taxon>Betaproteobacteria</taxon>
        <taxon>Burkholderiales</taxon>
        <taxon>Oxalobacteraceae</taxon>
        <taxon>Telluria group</taxon>
        <taxon>Massilia</taxon>
    </lineage>
</organism>
<evidence type="ECO:0000313" key="6">
    <source>
        <dbReference type="EMBL" id="MFC3458149.1"/>
    </source>
</evidence>
<evidence type="ECO:0000313" key="7">
    <source>
        <dbReference type="Proteomes" id="UP001595665"/>
    </source>
</evidence>
<feature type="domain" description="HTH lysR-type" evidence="5">
    <location>
        <begin position="1"/>
        <end position="59"/>
    </location>
</feature>
<evidence type="ECO:0000259" key="5">
    <source>
        <dbReference type="PROSITE" id="PS50931"/>
    </source>
</evidence>
<keyword evidence="2" id="KW-0805">Transcription regulation</keyword>
<evidence type="ECO:0000256" key="1">
    <source>
        <dbReference type="ARBA" id="ARBA00009437"/>
    </source>
</evidence>
<comment type="caution">
    <text evidence="6">The sequence shown here is derived from an EMBL/GenBank/DDBJ whole genome shotgun (WGS) entry which is preliminary data.</text>
</comment>
<dbReference type="Proteomes" id="UP001595665">
    <property type="component" value="Unassembled WGS sequence"/>
</dbReference>
<accession>A0ABV7PG63</accession>
<evidence type="ECO:0000256" key="4">
    <source>
        <dbReference type="ARBA" id="ARBA00023163"/>
    </source>
</evidence>
<proteinExistence type="inferred from homology"/>
<sequence length="316" mass="35269">MDRYTEIRSFVLVTEKGSFAAAALAEGVTPVVMGRRLDALEGRLGVRLMHRSTRGLSLTALGEQFLEPCRQLLRDFEITENSISAGRSTVRGHLVVSAPAAFGRSHVAPHAPPFRAIHPELKMSFNFTDSVVDLVREGYDMAIRIGEVQDPNYVAVPLFPNRRVVCGTPAYFARHGVPAAPEDLVHHNCLAFNLQGGQQRGWTFTRDGRLFAVRVDGDLACNDGELLFDWVKQGLGIGWRSTWEIQAELKRGELVTVLDEFAVNDYPIQAVYPQQRYLPAKIRHFIDYLKDIYNAPGYWEKLAGTKADDRTAAPGM</sequence>
<dbReference type="CDD" id="cd08422">
    <property type="entry name" value="PBP2_CrgA_like"/>
    <property type="match status" value="1"/>
</dbReference>
<dbReference type="PROSITE" id="PS50931">
    <property type="entry name" value="HTH_LYSR"/>
    <property type="match status" value="1"/>
</dbReference>
<comment type="similarity">
    <text evidence="1">Belongs to the LysR transcriptional regulatory family.</text>
</comment>
<reference evidence="7" key="1">
    <citation type="journal article" date="2019" name="Int. J. Syst. Evol. Microbiol.">
        <title>The Global Catalogue of Microorganisms (GCM) 10K type strain sequencing project: providing services to taxonomists for standard genome sequencing and annotation.</title>
        <authorList>
            <consortium name="The Broad Institute Genomics Platform"/>
            <consortium name="The Broad Institute Genome Sequencing Center for Infectious Disease"/>
            <person name="Wu L."/>
            <person name="Ma J."/>
        </authorList>
    </citation>
    <scope>NUCLEOTIDE SEQUENCE [LARGE SCALE GENOMIC DNA]</scope>
    <source>
        <strain evidence="7">CCM 7480</strain>
    </source>
</reference>
<keyword evidence="3" id="KW-0238">DNA-binding</keyword>
<dbReference type="PANTHER" id="PTHR30537">
    <property type="entry name" value="HTH-TYPE TRANSCRIPTIONAL REGULATOR"/>
    <property type="match status" value="1"/>
</dbReference>
<dbReference type="Pfam" id="PF03466">
    <property type="entry name" value="LysR_substrate"/>
    <property type="match status" value="1"/>
</dbReference>
<dbReference type="Gene3D" id="1.10.10.10">
    <property type="entry name" value="Winged helix-like DNA-binding domain superfamily/Winged helix DNA-binding domain"/>
    <property type="match status" value="1"/>
</dbReference>
<evidence type="ECO:0000256" key="2">
    <source>
        <dbReference type="ARBA" id="ARBA00023015"/>
    </source>
</evidence>
<keyword evidence="4" id="KW-0804">Transcription</keyword>
<keyword evidence="7" id="KW-1185">Reference proteome</keyword>
<dbReference type="PANTHER" id="PTHR30537:SF5">
    <property type="entry name" value="HTH-TYPE TRANSCRIPTIONAL ACTIVATOR TTDR-RELATED"/>
    <property type="match status" value="1"/>
</dbReference>